<evidence type="ECO:0000313" key="3">
    <source>
        <dbReference type="Proteomes" id="UP000565724"/>
    </source>
</evidence>
<evidence type="ECO:0000256" key="1">
    <source>
        <dbReference type="SAM" id="Phobius"/>
    </source>
</evidence>
<keyword evidence="3" id="KW-1185">Reference proteome</keyword>
<protein>
    <submittedName>
        <fullName evidence="2">Fimbrial assembly protein</fullName>
    </submittedName>
</protein>
<gene>
    <name evidence="2" type="ORF">HP550_10415</name>
</gene>
<dbReference type="AlphaFoldDB" id="A0A7Y6A376"/>
<accession>A0A7Y6A376</accession>
<keyword evidence="1" id="KW-1133">Transmembrane helix</keyword>
<name>A0A7Y6A376_9CELL</name>
<keyword evidence="1" id="KW-0812">Transmembrane</keyword>
<feature type="transmembrane region" description="Helical" evidence="1">
    <location>
        <begin position="44"/>
        <end position="66"/>
    </location>
</feature>
<organism evidence="2 3">
    <name type="scientific">Cellulomonas humilata</name>
    <dbReference type="NCBI Taxonomy" id="144055"/>
    <lineage>
        <taxon>Bacteria</taxon>
        <taxon>Bacillati</taxon>
        <taxon>Actinomycetota</taxon>
        <taxon>Actinomycetes</taxon>
        <taxon>Micrococcales</taxon>
        <taxon>Cellulomonadaceae</taxon>
        <taxon>Cellulomonas</taxon>
    </lineage>
</organism>
<reference evidence="2 3" key="1">
    <citation type="submission" date="2020-05" db="EMBL/GenBank/DDBJ databases">
        <title>Genome Sequencing of Type Strains.</title>
        <authorList>
            <person name="Lemaire J.F."/>
            <person name="Inderbitzin P."/>
            <person name="Gregorio O.A."/>
            <person name="Collins S.B."/>
            <person name="Wespe N."/>
            <person name="Knight-Connoni V."/>
        </authorList>
    </citation>
    <scope>NUCLEOTIDE SEQUENCE [LARGE SCALE GENOMIC DNA]</scope>
    <source>
        <strain evidence="2 3">ATCC 25174</strain>
    </source>
</reference>
<dbReference type="EMBL" id="JABMCI010000063">
    <property type="protein sequence ID" value="NUU17659.1"/>
    <property type="molecule type" value="Genomic_DNA"/>
</dbReference>
<proteinExistence type="predicted"/>
<keyword evidence="1" id="KW-0472">Membrane</keyword>
<dbReference type="RefSeq" id="WP_175347616.1">
    <property type="nucleotide sequence ID" value="NZ_JABMCI010000063.1"/>
</dbReference>
<dbReference type="Proteomes" id="UP000565724">
    <property type="component" value="Unassembled WGS sequence"/>
</dbReference>
<evidence type="ECO:0000313" key="2">
    <source>
        <dbReference type="EMBL" id="NUU17659.1"/>
    </source>
</evidence>
<comment type="caution">
    <text evidence="2">The sequence shown here is derived from an EMBL/GenBank/DDBJ whole genome shotgun (WGS) entry which is preliminary data.</text>
</comment>
<sequence length="232" mass="24434">MSLTLTKPVVRAAGAALGGPALPQVNLLPPEVKAARGLVNTKRWLAVTIGVVLVLIALVYVFAILARSTAENELATEQDQTTRLQAEVSKYAEVPQVLSNLDRTEAALTLGTSTEIMWKGYLDAIAAVLPPNVSIDTFNVSQATPWTAAQPVQDFLAAPSVGIITFTARTSTLPDNAAWLDALATIPNLSNPTFSAAAVTAQDGEPYYTVSASVQVQSGAFALRFPQTTPEG</sequence>